<sequence length="219" mass="25550">MNLPPIVDRDKWLTAREELLVEEKRLTRARDALAARRRRMPMTEVRGDYAFVGPDGPATLLDLFDGRRQLVVYRFFLAPDVHGWPDAGCQGCSMYADQISHLAHLHARDTTLVVVSAAPQENIQRYRTRMGWTFPWFTTTDEFSADHGVEDYHGTNVFLRDGDRVFRTYFVDNRGDEALGTVWSYLDITALGRQENWEDSPHGWPQGEPYSWWRRHDEY</sequence>
<keyword evidence="2" id="KW-1185">Reference proteome</keyword>
<dbReference type="EMBL" id="BAABJP010000015">
    <property type="protein sequence ID" value="GAA5157112.1"/>
    <property type="molecule type" value="Genomic_DNA"/>
</dbReference>
<name>A0ABP9Q5Z7_9PSEU</name>
<organism evidence="1 2">
    <name type="scientific">Pseudonocardia eucalypti</name>
    <dbReference type="NCBI Taxonomy" id="648755"/>
    <lineage>
        <taxon>Bacteria</taxon>
        <taxon>Bacillati</taxon>
        <taxon>Actinomycetota</taxon>
        <taxon>Actinomycetes</taxon>
        <taxon>Pseudonocardiales</taxon>
        <taxon>Pseudonocardiaceae</taxon>
        <taxon>Pseudonocardia</taxon>
    </lineage>
</organism>
<dbReference type="Gene3D" id="3.40.30.10">
    <property type="entry name" value="Glutaredoxin"/>
    <property type="match status" value="1"/>
</dbReference>
<evidence type="ECO:0000313" key="2">
    <source>
        <dbReference type="Proteomes" id="UP001428817"/>
    </source>
</evidence>
<dbReference type="Proteomes" id="UP001428817">
    <property type="component" value="Unassembled WGS sequence"/>
</dbReference>
<proteinExistence type="predicted"/>
<comment type="caution">
    <text evidence="1">The sequence shown here is derived from an EMBL/GenBank/DDBJ whole genome shotgun (WGS) entry which is preliminary data.</text>
</comment>
<dbReference type="InterPro" id="IPR036249">
    <property type="entry name" value="Thioredoxin-like_sf"/>
</dbReference>
<dbReference type="InterPro" id="IPR010296">
    <property type="entry name" value="DUF899_thioredox"/>
</dbReference>
<dbReference type="RefSeq" id="WP_185059404.1">
    <property type="nucleotide sequence ID" value="NZ_BAABJP010000015.1"/>
</dbReference>
<evidence type="ECO:0000313" key="1">
    <source>
        <dbReference type="EMBL" id="GAA5157112.1"/>
    </source>
</evidence>
<accession>A0ABP9Q5Z7</accession>
<reference evidence="2" key="1">
    <citation type="journal article" date="2019" name="Int. J. Syst. Evol. Microbiol.">
        <title>The Global Catalogue of Microorganisms (GCM) 10K type strain sequencing project: providing services to taxonomists for standard genome sequencing and annotation.</title>
        <authorList>
            <consortium name="The Broad Institute Genomics Platform"/>
            <consortium name="The Broad Institute Genome Sequencing Center for Infectious Disease"/>
            <person name="Wu L."/>
            <person name="Ma J."/>
        </authorList>
    </citation>
    <scope>NUCLEOTIDE SEQUENCE [LARGE SCALE GENOMIC DNA]</scope>
    <source>
        <strain evidence="2">JCM 18303</strain>
    </source>
</reference>
<gene>
    <name evidence="1" type="ORF">GCM10023321_34780</name>
</gene>
<dbReference type="SUPFAM" id="SSF52833">
    <property type="entry name" value="Thioredoxin-like"/>
    <property type="match status" value="1"/>
</dbReference>
<dbReference type="Pfam" id="PF05988">
    <property type="entry name" value="DUF899"/>
    <property type="match status" value="1"/>
</dbReference>
<protein>
    <submittedName>
        <fullName evidence="1">Thioredoxin family protein</fullName>
    </submittedName>
</protein>